<dbReference type="GO" id="GO:0046872">
    <property type="term" value="F:metal ion binding"/>
    <property type="evidence" value="ECO:0007669"/>
    <property type="project" value="UniProtKB-KW"/>
</dbReference>
<evidence type="ECO:0000256" key="7">
    <source>
        <dbReference type="ARBA" id="ARBA00047761"/>
    </source>
</evidence>
<dbReference type="Gene3D" id="3.60.40.10">
    <property type="entry name" value="PPM-type phosphatase domain"/>
    <property type="match status" value="1"/>
</dbReference>
<keyword evidence="5" id="KW-0904">Protein phosphatase</keyword>
<gene>
    <name evidence="15" type="ORF">F5544_00180</name>
</gene>
<organism evidence="15 16">
    <name type="scientific">Nocardia arthritidis</name>
    <dbReference type="NCBI Taxonomy" id="228602"/>
    <lineage>
        <taxon>Bacteria</taxon>
        <taxon>Bacillati</taxon>
        <taxon>Actinomycetota</taxon>
        <taxon>Actinomycetes</taxon>
        <taxon>Mycobacteriales</taxon>
        <taxon>Nocardiaceae</taxon>
        <taxon>Nocardia</taxon>
    </lineage>
</organism>
<protein>
    <recommendedName>
        <fullName evidence="9">Serine/threonine protein phosphatase PstP</fullName>
        <ecNumber evidence="2">3.1.3.16</ecNumber>
    </recommendedName>
    <alternativeName>
        <fullName evidence="11">Mycobacterial Ser/Thr phosphatase</fullName>
    </alternativeName>
    <alternativeName>
        <fullName evidence="10">PP2C-family Ser/Thr phosphatase</fullName>
    </alternativeName>
</protein>
<dbReference type="InterPro" id="IPR036457">
    <property type="entry name" value="PPM-type-like_dom_sf"/>
</dbReference>
<evidence type="ECO:0000256" key="13">
    <source>
        <dbReference type="SAM" id="Phobius"/>
    </source>
</evidence>
<reference evidence="15 16" key="1">
    <citation type="journal article" date="2019" name="ACS Chem. Biol.">
        <title>Identification and Mobilization of a Cryptic Antibiotic Biosynthesis Gene Locus from a Human-Pathogenic Nocardia Isolate.</title>
        <authorList>
            <person name="Herisse M."/>
            <person name="Ishida K."/>
            <person name="Porter J.L."/>
            <person name="Howden B."/>
            <person name="Hertweck C."/>
            <person name="Stinear T.P."/>
            <person name="Pidot S.J."/>
        </authorList>
    </citation>
    <scope>NUCLEOTIDE SEQUENCE [LARGE SCALE GENOMIC DNA]</scope>
    <source>
        <strain evidence="15 16">AUSMDU00012717</strain>
    </source>
</reference>
<evidence type="ECO:0000256" key="3">
    <source>
        <dbReference type="ARBA" id="ARBA00022723"/>
    </source>
</evidence>
<feature type="transmembrane region" description="Helical" evidence="13">
    <location>
        <begin position="341"/>
        <end position="360"/>
    </location>
</feature>
<keyword evidence="6" id="KW-0464">Manganese</keyword>
<dbReference type="Pfam" id="PF13672">
    <property type="entry name" value="PP2C_2"/>
    <property type="match status" value="1"/>
</dbReference>
<dbReference type="InterPro" id="IPR015655">
    <property type="entry name" value="PP2C"/>
</dbReference>
<sequence length="541" mass="57170">MVCRGSRLHQRHVSRSCESHHRRAGSARHPCPCRQNSDRAAIVTLVLRYAARSDRGLVRGNNEDSVYAGARLLALADGMGGHAAGEVASQLMIAALAHLDDDEPGDDLLGKLDVATRAGNAAIADQVEEEPELDGMGTTLTAILFAGKKLGLVHIGDSRAYLLRNGELTQITRDDTFVQSLVDEGRITPEQAHTHPQRSLIMRALTGNEIEPTLIMREARAGDRYLLCSDGLSDVVSDETIANTMREGNTDECADRLIELALRSGGPDNVTVVVADVIDLDYGQSHPIVAGAASGQDEDTPPPNTAAGRAAAMRPPRATPPRRAVAAPEPPEKSKSHKLRWILLGLALVIAVAVGLLVGYRTIRSYYYVGADNGQVVILRGLPGSVLGYSIHDVDIVGCVSRSGDITLVEPGKDMPPNCKALKQSDLKQTGRDQVDKGLPPGSLDQAKESMRALSRELLPPCPPRDVAPQPGVVPPSTVAPPNVPPPPPGTPSEPAAPPANPAPTPSPTPNPADVKTPSPAAPTTAANPQAQQGENCRVTD</sequence>
<keyword evidence="4" id="KW-0378">Hydrolase</keyword>
<evidence type="ECO:0000256" key="1">
    <source>
        <dbReference type="ARBA" id="ARBA00001936"/>
    </source>
</evidence>
<evidence type="ECO:0000259" key="14">
    <source>
        <dbReference type="PROSITE" id="PS51746"/>
    </source>
</evidence>
<accession>A0A6G9Y447</accession>
<evidence type="ECO:0000256" key="6">
    <source>
        <dbReference type="ARBA" id="ARBA00023211"/>
    </source>
</evidence>
<evidence type="ECO:0000256" key="9">
    <source>
        <dbReference type="ARBA" id="ARBA00071184"/>
    </source>
</evidence>
<dbReference type="GO" id="GO:0004722">
    <property type="term" value="F:protein serine/threonine phosphatase activity"/>
    <property type="evidence" value="ECO:0007669"/>
    <property type="project" value="UniProtKB-EC"/>
</dbReference>
<feature type="compositionally biased region" description="Low complexity" evidence="12">
    <location>
        <begin position="305"/>
        <end position="327"/>
    </location>
</feature>
<name>A0A6G9Y447_9NOCA</name>
<evidence type="ECO:0000256" key="5">
    <source>
        <dbReference type="ARBA" id="ARBA00022912"/>
    </source>
</evidence>
<comment type="catalytic activity">
    <reaction evidence="7">
        <text>O-phospho-L-seryl-[protein] + H2O = L-seryl-[protein] + phosphate</text>
        <dbReference type="Rhea" id="RHEA:20629"/>
        <dbReference type="Rhea" id="RHEA-COMP:9863"/>
        <dbReference type="Rhea" id="RHEA-COMP:11604"/>
        <dbReference type="ChEBI" id="CHEBI:15377"/>
        <dbReference type="ChEBI" id="CHEBI:29999"/>
        <dbReference type="ChEBI" id="CHEBI:43474"/>
        <dbReference type="ChEBI" id="CHEBI:83421"/>
        <dbReference type="EC" id="3.1.3.16"/>
    </reaction>
</comment>
<dbReference type="EC" id="3.1.3.16" evidence="2"/>
<comment type="catalytic activity">
    <reaction evidence="8">
        <text>O-phospho-L-threonyl-[protein] + H2O = L-threonyl-[protein] + phosphate</text>
        <dbReference type="Rhea" id="RHEA:47004"/>
        <dbReference type="Rhea" id="RHEA-COMP:11060"/>
        <dbReference type="Rhea" id="RHEA-COMP:11605"/>
        <dbReference type="ChEBI" id="CHEBI:15377"/>
        <dbReference type="ChEBI" id="CHEBI:30013"/>
        <dbReference type="ChEBI" id="CHEBI:43474"/>
        <dbReference type="ChEBI" id="CHEBI:61977"/>
        <dbReference type="EC" id="3.1.3.16"/>
    </reaction>
</comment>
<dbReference type="FunFam" id="3.60.40.10:FF:000002">
    <property type="entry name" value="Serine/threonine phosphatase stp"/>
    <property type="match status" value="1"/>
</dbReference>
<comment type="cofactor">
    <cofactor evidence="1">
        <name>Mn(2+)</name>
        <dbReference type="ChEBI" id="CHEBI:29035"/>
    </cofactor>
</comment>
<evidence type="ECO:0000313" key="15">
    <source>
        <dbReference type="EMBL" id="QIS07972.1"/>
    </source>
</evidence>
<feature type="domain" description="PPM-type phosphatase" evidence="14">
    <location>
        <begin position="48"/>
        <end position="277"/>
    </location>
</feature>
<keyword evidence="13" id="KW-0812">Transmembrane</keyword>
<dbReference type="Proteomes" id="UP000503540">
    <property type="component" value="Chromosome"/>
</dbReference>
<evidence type="ECO:0000256" key="4">
    <source>
        <dbReference type="ARBA" id="ARBA00022801"/>
    </source>
</evidence>
<keyword evidence="16" id="KW-1185">Reference proteome</keyword>
<dbReference type="SMART" id="SM00331">
    <property type="entry name" value="PP2C_SIG"/>
    <property type="match status" value="1"/>
</dbReference>
<evidence type="ECO:0000256" key="2">
    <source>
        <dbReference type="ARBA" id="ARBA00013081"/>
    </source>
</evidence>
<dbReference type="PANTHER" id="PTHR47992">
    <property type="entry name" value="PROTEIN PHOSPHATASE"/>
    <property type="match status" value="1"/>
</dbReference>
<dbReference type="SUPFAM" id="SSF81606">
    <property type="entry name" value="PP2C-like"/>
    <property type="match status" value="1"/>
</dbReference>
<keyword evidence="13" id="KW-1133">Transmembrane helix</keyword>
<feature type="compositionally biased region" description="Pro residues" evidence="12">
    <location>
        <begin position="460"/>
        <end position="511"/>
    </location>
</feature>
<dbReference type="PROSITE" id="PS51746">
    <property type="entry name" value="PPM_2"/>
    <property type="match status" value="1"/>
</dbReference>
<dbReference type="AlphaFoldDB" id="A0A6G9Y447"/>
<evidence type="ECO:0000256" key="10">
    <source>
        <dbReference type="ARBA" id="ARBA00077741"/>
    </source>
</evidence>
<feature type="region of interest" description="Disordered" evidence="12">
    <location>
        <begin position="425"/>
        <end position="445"/>
    </location>
</feature>
<dbReference type="InterPro" id="IPR001932">
    <property type="entry name" value="PPM-type_phosphatase-like_dom"/>
</dbReference>
<evidence type="ECO:0000256" key="8">
    <source>
        <dbReference type="ARBA" id="ARBA00048336"/>
    </source>
</evidence>
<evidence type="ECO:0000256" key="11">
    <source>
        <dbReference type="ARBA" id="ARBA00079123"/>
    </source>
</evidence>
<dbReference type="KEGG" id="nah:F5544_00180"/>
<feature type="region of interest" description="Disordered" evidence="12">
    <location>
        <begin position="458"/>
        <end position="541"/>
    </location>
</feature>
<dbReference type="CDD" id="cd00143">
    <property type="entry name" value="PP2Cc"/>
    <property type="match status" value="1"/>
</dbReference>
<feature type="region of interest" description="Disordered" evidence="12">
    <location>
        <begin position="290"/>
        <end position="332"/>
    </location>
</feature>
<dbReference type="EMBL" id="CP046172">
    <property type="protein sequence ID" value="QIS07972.1"/>
    <property type="molecule type" value="Genomic_DNA"/>
</dbReference>
<proteinExistence type="predicted"/>
<dbReference type="SMART" id="SM00332">
    <property type="entry name" value="PP2Cc"/>
    <property type="match status" value="1"/>
</dbReference>
<evidence type="ECO:0000313" key="16">
    <source>
        <dbReference type="Proteomes" id="UP000503540"/>
    </source>
</evidence>
<keyword evidence="13" id="KW-0472">Membrane</keyword>
<feature type="compositionally biased region" description="Low complexity" evidence="12">
    <location>
        <begin position="517"/>
        <end position="533"/>
    </location>
</feature>
<keyword evidence="3" id="KW-0479">Metal-binding</keyword>
<evidence type="ECO:0000256" key="12">
    <source>
        <dbReference type="SAM" id="MobiDB-lite"/>
    </source>
</evidence>
<feature type="compositionally biased region" description="Basic and acidic residues" evidence="12">
    <location>
        <begin position="425"/>
        <end position="436"/>
    </location>
</feature>